<proteinExistence type="predicted"/>
<reference evidence="1 2" key="1">
    <citation type="journal article" date="2018" name="Front. Plant Sci.">
        <title>Red Clover (Trifolium pratense) and Zigzag Clover (T. medium) - A Picture of Genomic Similarities and Differences.</title>
        <authorList>
            <person name="Dluhosova J."/>
            <person name="Istvanek J."/>
            <person name="Nedelnik J."/>
            <person name="Repkova J."/>
        </authorList>
    </citation>
    <scope>NUCLEOTIDE SEQUENCE [LARGE SCALE GENOMIC DNA]</scope>
    <source>
        <strain evidence="2">cv. 10/8</strain>
        <tissue evidence="1">Leaf</tissue>
    </source>
</reference>
<sequence>MRNSGWRNAQCSVQVWLWPLSFARRAGRQERRAGAMLIYR</sequence>
<name>A0A392RQR3_9FABA</name>
<comment type="caution">
    <text evidence="1">The sequence shown here is derived from an EMBL/GenBank/DDBJ whole genome shotgun (WGS) entry which is preliminary data.</text>
</comment>
<evidence type="ECO:0000313" key="2">
    <source>
        <dbReference type="Proteomes" id="UP000265520"/>
    </source>
</evidence>
<dbReference type="Proteomes" id="UP000265520">
    <property type="component" value="Unassembled WGS sequence"/>
</dbReference>
<accession>A0A392RQR3</accession>
<evidence type="ECO:0000313" key="1">
    <source>
        <dbReference type="EMBL" id="MCI38542.1"/>
    </source>
</evidence>
<dbReference type="EMBL" id="LXQA010256999">
    <property type="protein sequence ID" value="MCI38542.1"/>
    <property type="molecule type" value="Genomic_DNA"/>
</dbReference>
<protein>
    <submittedName>
        <fullName evidence="1">Uncharacterized protein</fullName>
    </submittedName>
</protein>
<feature type="non-terminal residue" evidence="1">
    <location>
        <position position="40"/>
    </location>
</feature>
<organism evidence="1 2">
    <name type="scientific">Trifolium medium</name>
    <dbReference type="NCBI Taxonomy" id="97028"/>
    <lineage>
        <taxon>Eukaryota</taxon>
        <taxon>Viridiplantae</taxon>
        <taxon>Streptophyta</taxon>
        <taxon>Embryophyta</taxon>
        <taxon>Tracheophyta</taxon>
        <taxon>Spermatophyta</taxon>
        <taxon>Magnoliopsida</taxon>
        <taxon>eudicotyledons</taxon>
        <taxon>Gunneridae</taxon>
        <taxon>Pentapetalae</taxon>
        <taxon>rosids</taxon>
        <taxon>fabids</taxon>
        <taxon>Fabales</taxon>
        <taxon>Fabaceae</taxon>
        <taxon>Papilionoideae</taxon>
        <taxon>50 kb inversion clade</taxon>
        <taxon>NPAAA clade</taxon>
        <taxon>Hologalegina</taxon>
        <taxon>IRL clade</taxon>
        <taxon>Trifolieae</taxon>
        <taxon>Trifolium</taxon>
    </lineage>
</organism>
<keyword evidence="2" id="KW-1185">Reference proteome</keyword>
<dbReference type="AlphaFoldDB" id="A0A392RQR3"/>